<dbReference type="EMBL" id="MWQN01000001">
    <property type="protein sequence ID" value="OPC84169.1"/>
    <property type="molecule type" value="Genomic_DNA"/>
</dbReference>
<evidence type="ECO:0000313" key="1">
    <source>
        <dbReference type="EMBL" id="OPC84169.1"/>
    </source>
</evidence>
<comment type="caution">
    <text evidence="1">The sequence shown here is derived from an EMBL/GenBank/DDBJ whole genome shotgun (WGS) entry which is preliminary data.</text>
</comment>
<proteinExistence type="predicted"/>
<gene>
    <name evidence="1" type="ORF">B4N89_27475</name>
</gene>
<evidence type="ECO:0000313" key="2">
    <source>
        <dbReference type="Proteomes" id="UP000190037"/>
    </source>
</evidence>
<reference evidence="1 2" key="1">
    <citation type="submission" date="2017-03" db="EMBL/GenBank/DDBJ databases">
        <title>Draft genome sequence of Streptomyces scabrisporus NF3, endophyte isolated from Amphipterygium adstringens.</title>
        <authorList>
            <person name="Vazquez M."/>
            <person name="Ceapa C.D."/>
            <person name="Rodriguez Luna D."/>
            <person name="Sanchez Esquivel S."/>
        </authorList>
    </citation>
    <scope>NUCLEOTIDE SEQUENCE [LARGE SCALE GENOMIC DNA]</scope>
    <source>
        <strain evidence="1 2">NF3</strain>
    </source>
</reference>
<dbReference type="AlphaFoldDB" id="A0A1T3P4Z6"/>
<protein>
    <submittedName>
        <fullName evidence="1">Uncharacterized protein</fullName>
    </submittedName>
</protein>
<organism evidence="1 2">
    <name type="scientific">Embleya scabrispora</name>
    <dbReference type="NCBI Taxonomy" id="159449"/>
    <lineage>
        <taxon>Bacteria</taxon>
        <taxon>Bacillati</taxon>
        <taxon>Actinomycetota</taxon>
        <taxon>Actinomycetes</taxon>
        <taxon>Kitasatosporales</taxon>
        <taxon>Streptomycetaceae</taxon>
        <taxon>Embleya</taxon>
    </lineage>
</organism>
<name>A0A1T3P4Z6_9ACTN</name>
<accession>A0A1T3P4Z6</accession>
<dbReference type="RefSeq" id="WP_078978462.1">
    <property type="nucleotide sequence ID" value="NZ_MWQN01000001.1"/>
</dbReference>
<dbReference type="Proteomes" id="UP000190037">
    <property type="component" value="Unassembled WGS sequence"/>
</dbReference>
<sequence length="77" mass="8751">MTRREYTVRTVEHAIDARPPWGATFSEISKALRSIETEYRQLHGLTADASIPDDALTMFPGDDELIIRFTIKEAATR</sequence>
<dbReference type="STRING" id="159449.B4N89_27475"/>
<keyword evidence="2" id="KW-1185">Reference proteome</keyword>